<dbReference type="KEGG" id="eli:ELI_08810"/>
<dbReference type="HOGENOM" id="CLU_2034497_0_0_5"/>
<feature type="domain" description="PilZ" evidence="1">
    <location>
        <begin position="22"/>
        <end position="98"/>
    </location>
</feature>
<name>Q2N8Y7_ERYLH</name>
<dbReference type="InterPro" id="IPR009875">
    <property type="entry name" value="PilZ_domain"/>
</dbReference>
<accession>Q2N8Y7</accession>
<dbReference type="EMBL" id="CP000157">
    <property type="protein sequence ID" value="ABC63854.1"/>
    <property type="molecule type" value="Genomic_DNA"/>
</dbReference>
<proteinExistence type="predicted"/>
<evidence type="ECO:0000259" key="1">
    <source>
        <dbReference type="Pfam" id="PF07238"/>
    </source>
</evidence>
<organism evidence="2 3">
    <name type="scientific">Erythrobacter litoralis (strain HTCC2594)</name>
    <dbReference type="NCBI Taxonomy" id="314225"/>
    <lineage>
        <taxon>Bacteria</taxon>
        <taxon>Pseudomonadati</taxon>
        <taxon>Pseudomonadota</taxon>
        <taxon>Alphaproteobacteria</taxon>
        <taxon>Sphingomonadales</taxon>
        <taxon>Erythrobacteraceae</taxon>
        <taxon>Erythrobacter/Porphyrobacter group</taxon>
        <taxon>Erythrobacter</taxon>
    </lineage>
</organism>
<protein>
    <recommendedName>
        <fullName evidence="1">PilZ domain-containing protein</fullName>
    </recommendedName>
</protein>
<reference evidence="3" key="1">
    <citation type="journal article" date="2009" name="J. Bacteriol.">
        <title>Complete genome sequence of Erythrobacter litoralis HTCC2594.</title>
        <authorList>
            <person name="Oh H.M."/>
            <person name="Giovannoni S.J."/>
            <person name="Ferriera S."/>
            <person name="Johnson J."/>
            <person name="Cho J.C."/>
        </authorList>
    </citation>
    <scope>NUCLEOTIDE SEQUENCE [LARGE SCALE GENOMIC DNA]</scope>
    <source>
        <strain evidence="3">HTCC2594</strain>
    </source>
</reference>
<gene>
    <name evidence="2" type="ordered locus">ELI_08810</name>
</gene>
<dbReference type="SUPFAM" id="SSF141371">
    <property type="entry name" value="PilZ domain-like"/>
    <property type="match status" value="1"/>
</dbReference>
<dbReference type="Proteomes" id="UP000008808">
    <property type="component" value="Chromosome"/>
</dbReference>
<dbReference type="GO" id="GO:0035438">
    <property type="term" value="F:cyclic-di-GMP binding"/>
    <property type="evidence" value="ECO:0007669"/>
    <property type="project" value="InterPro"/>
</dbReference>
<sequence>MGERAVLVEQSKRGKIGCPAANLFLSGRHIACRIADVTTDGVLLIVPAGTSTSAGDTVAVSIDDFPSAVARVQWVSADRLGLEFRTGIDASVVAHIERERAILLDDAAANGTLADIAQGNG</sequence>
<evidence type="ECO:0000313" key="2">
    <source>
        <dbReference type="EMBL" id="ABC63854.1"/>
    </source>
</evidence>
<evidence type="ECO:0000313" key="3">
    <source>
        <dbReference type="Proteomes" id="UP000008808"/>
    </source>
</evidence>
<dbReference type="STRING" id="314225.ELI_08810"/>
<keyword evidence="3" id="KW-1185">Reference proteome</keyword>
<dbReference type="Pfam" id="PF07238">
    <property type="entry name" value="PilZ"/>
    <property type="match status" value="1"/>
</dbReference>
<dbReference type="AlphaFoldDB" id="Q2N8Y7"/>